<accession>A0ABW2CGR8</accession>
<reference evidence="3" key="1">
    <citation type="journal article" date="2019" name="Int. J. Syst. Evol. Microbiol.">
        <title>The Global Catalogue of Microorganisms (GCM) 10K type strain sequencing project: providing services to taxonomists for standard genome sequencing and annotation.</title>
        <authorList>
            <consortium name="The Broad Institute Genomics Platform"/>
            <consortium name="The Broad Institute Genome Sequencing Center for Infectious Disease"/>
            <person name="Wu L."/>
            <person name="Ma J."/>
        </authorList>
    </citation>
    <scope>NUCLEOTIDE SEQUENCE [LARGE SCALE GENOMIC DNA]</scope>
    <source>
        <strain evidence="3">JCM 3369</strain>
    </source>
</reference>
<dbReference type="Proteomes" id="UP001596380">
    <property type="component" value="Unassembled WGS sequence"/>
</dbReference>
<feature type="region of interest" description="Disordered" evidence="1">
    <location>
        <begin position="179"/>
        <end position="205"/>
    </location>
</feature>
<sequence length="420" mass="46503">MTYGRDPYIWLAAVPGLATAEIIARRSPLAAYLYRTRIGNHPDGSTGYQLESNVVYQAGTEKTARALFAYRIGMTMAEWACRGLMGLGSTVHAEALPKLPGRGPLWSPKNGLPDLVGFHWRSPRTWLIEAKGARRMGKPQLAKGASQLSVNGLMAGPHLRVLCGTSIEHRIFVTVDVDVDVSGGKPGPTGPDPDPPNRRPRPDEDDAELEALARSRMLTYYALQAIPQALLSVRPVGLAVANFEIPPGQATDLVVPLERDESTRTERERARDPSTYAQRPLSARPDMLTGEVPGTDLTVGMSRRLFAACRSLAAEQDRLLPAAQADSPELWDTVPELMEEEVEERIRERRASFAEREYEERDRLRATTRQAYERGRESSWPQLLGFEPRLDTDSPADLLESANSDTYLAIDSNSFKVADR</sequence>
<protein>
    <submittedName>
        <fullName evidence="2">Uncharacterized protein</fullName>
    </submittedName>
</protein>
<keyword evidence="3" id="KW-1185">Reference proteome</keyword>
<proteinExistence type="predicted"/>
<organism evidence="2 3">
    <name type="scientific">Actinomadura yumaensis</name>
    <dbReference type="NCBI Taxonomy" id="111807"/>
    <lineage>
        <taxon>Bacteria</taxon>
        <taxon>Bacillati</taxon>
        <taxon>Actinomycetota</taxon>
        <taxon>Actinomycetes</taxon>
        <taxon>Streptosporangiales</taxon>
        <taxon>Thermomonosporaceae</taxon>
        <taxon>Actinomadura</taxon>
    </lineage>
</organism>
<evidence type="ECO:0000313" key="3">
    <source>
        <dbReference type="Proteomes" id="UP001596380"/>
    </source>
</evidence>
<gene>
    <name evidence="2" type="ORF">ACFQKB_12830</name>
</gene>
<dbReference type="EMBL" id="JBHSXS010000005">
    <property type="protein sequence ID" value="MFC6880647.1"/>
    <property type="molecule type" value="Genomic_DNA"/>
</dbReference>
<name>A0ABW2CGR8_9ACTN</name>
<comment type="caution">
    <text evidence="2">The sequence shown here is derived from an EMBL/GenBank/DDBJ whole genome shotgun (WGS) entry which is preliminary data.</text>
</comment>
<evidence type="ECO:0000313" key="2">
    <source>
        <dbReference type="EMBL" id="MFC6880647.1"/>
    </source>
</evidence>
<dbReference type="RefSeq" id="WP_378063245.1">
    <property type="nucleotide sequence ID" value="NZ_JBHSXS010000005.1"/>
</dbReference>
<evidence type="ECO:0000256" key="1">
    <source>
        <dbReference type="SAM" id="MobiDB-lite"/>
    </source>
</evidence>